<name>A0ABP3H9N1_9LACT</name>
<keyword evidence="4" id="KW-0684">Rhamnose metabolism</keyword>
<reference evidence="7" key="1">
    <citation type="journal article" date="2019" name="Int. J. Syst. Evol. Microbiol.">
        <title>The Global Catalogue of Microorganisms (GCM) 10K type strain sequencing project: providing services to taxonomists for standard genome sequencing and annotation.</title>
        <authorList>
            <consortium name="The Broad Institute Genomics Platform"/>
            <consortium name="The Broad Institute Genome Sequencing Center for Infectious Disease"/>
            <person name="Wu L."/>
            <person name="Ma J."/>
        </authorList>
    </citation>
    <scope>NUCLEOTIDE SEQUENCE [LARGE SCALE GENOMIC DNA]</scope>
    <source>
        <strain evidence="7">JCM 12662</strain>
    </source>
</reference>
<evidence type="ECO:0000256" key="4">
    <source>
        <dbReference type="ARBA" id="ARBA00023308"/>
    </source>
</evidence>
<evidence type="ECO:0000256" key="5">
    <source>
        <dbReference type="NCBIfam" id="TIGR02625"/>
    </source>
</evidence>
<evidence type="ECO:0000313" key="6">
    <source>
        <dbReference type="EMBL" id="GAA0362286.1"/>
    </source>
</evidence>
<organism evidence="6 7">
    <name type="scientific">Alkalibacterium iburiense</name>
    <dbReference type="NCBI Taxonomy" id="290589"/>
    <lineage>
        <taxon>Bacteria</taxon>
        <taxon>Bacillati</taxon>
        <taxon>Bacillota</taxon>
        <taxon>Bacilli</taxon>
        <taxon>Lactobacillales</taxon>
        <taxon>Carnobacteriaceae</taxon>
        <taxon>Alkalibacterium</taxon>
    </lineage>
</organism>
<sequence length="112" mass="13694">MIRKAFVMTVYPDKHEEYHRRHNELWPEMETMLKEHGLIQYNIYLDEETNLLFALLELEDNHRWDETASTTINKKWWDYMEPVMETNPDNSPVTRNLKEVFHLSQDKENKNV</sequence>
<dbReference type="InterPro" id="IPR008000">
    <property type="entry name" value="Rham/fucose_mutarotase"/>
</dbReference>
<gene>
    <name evidence="6" type="primary">rhaM</name>
    <name evidence="6" type="ORF">GCM10008932_13640</name>
</gene>
<evidence type="ECO:0000256" key="3">
    <source>
        <dbReference type="ARBA" id="ARBA00023277"/>
    </source>
</evidence>
<proteinExistence type="inferred from homology"/>
<dbReference type="Pfam" id="PF05336">
    <property type="entry name" value="rhaM"/>
    <property type="match status" value="1"/>
</dbReference>
<comment type="caution">
    <text evidence="6">The sequence shown here is derived from an EMBL/GenBank/DDBJ whole genome shotgun (WGS) entry which is preliminary data.</text>
</comment>
<dbReference type="EC" id="5.1.3.32" evidence="5"/>
<dbReference type="SUPFAM" id="SSF54909">
    <property type="entry name" value="Dimeric alpha+beta barrel"/>
    <property type="match status" value="1"/>
</dbReference>
<dbReference type="InterPro" id="IPR013448">
    <property type="entry name" value="L-rhamnose_mutarotase"/>
</dbReference>
<dbReference type="Gene3D" id="3.30.70.100">
    <property type="match status" value="1"/>
</dbReference>
<keyword evidence="2" id="KW-0413">Isomerase</keyword>
<keyword evidence="3" id="KW-0119">Carbohydrate metabolism</keyword>
<keyword evidence="7" id="KW-1185">Reference proteome</keyword>
<dbReference type="HAMAP" id="MF_01663">
    <property type="entry name" value="L_rham_rotase"/>
    <property type="match status" value="1"/>
</dbReference>
<evidence type="ECO:0000256" key="1">
    <source>
        <dbReference type="ARBA" id="ARBA00022490"/>
    </source>
</evidence>
<accession>A0ABP3H9N1</accession>
<protein>
    <recommendedName>
        <fullName evidence="5">L-rhamnose mutarotase</fullName>
        <ecNumber evidence="5">5.1.3.32</ecNumber>
    </recommendedName>
</protein>
<dbReference type="PANTHER" id="PTHR34389:SF2">
    <property type="entry name" value="L-RHAMNOSE MUTAROTASE"/>
    <property type="match status" value="1"/>
</dbReference>
<keyword evidence="1" id="KW-0963">Cytoplasm</keyword>
<dbReference type="NCBIfam" id="TIGR02625">
    <property type="entry name" value="YiiL_rotase"/>
    <property type="match status" value="1"/>
</dbReference>
<dbReference type="Proteomes" id="UP001501166">
    <property type="component" value="Unassembled WGS sequence"/>
</dbReference>
<evidence type="ECO:0000256" key="2">
    <source>
        <dbReference type="ARBA" id="ARBA00023235"/>
    </source>
</evidence>
<dbReference type="RefSeq" id="WP_343755018.1">
    <property type="nucleotide sequence ID" value="NZ_BAAACW010000081.1"/>
</dbReference>
<dbReference type="EMBL" id="BAAACW010000081">
    <property type="protein sequence ID" value="GAA0362286.1"/>
    <property type="molecule type" value="Genomic_DNA"/>
</dbReference>
<dbReference type="PANTHER" id="PTHR34389">
    <property type="entry name" value="L-RHAMNOSE MUTAROTASE"/>
    <property type="match status" value="1"/>
</dbReference>
<dbReference type="InterPro" id="IPR011008">
    <property type="entry name" value="Dimeric_a/b-barrel"/>
</dbReference>
<evidence type="ECO:0000313" key="7">
    <source>
        <dbReference type="Proteomes" id="UP001501166"/>
    </source>
</evidence>